<evidence type="ECO:0000313" key="4">
    <source>
        <dbReference type="EMBL" id="WWD78924.1"/>
    </source>
</evidence>
<dbReference type="PANTHER" id="PTHR21660">
    <property type="entry name" value="THIOESTERASE SUPERFAMILY MEMBER-RELATED"/>
    <property type="match status" value="1"/>
</dbReference>
<dbReference type="CDD" id="cd03443">
    <property type="entry name" value="PaaI_thioesterase"/>
    <property type="match status" value="1"/>
</dbReference>
<dbReference type="AlphaFoldDB" id="A0A5C7FHJ5"/>
<evidence type="ECO:0000259" key="3">
    <source>
        <dbReference type="Pfam" id="PF03061"/>
    </source>
</evidence>
<feature type="domain" description="Thioesterase" evidence="3">
    <location>
        <begin position="41"/>
        <end position="116"/>
    </location>
</feature>
<evidence type="ECO:0000256" key="2">
    <source>
        <dbReference type="ARBA" id="ARBA00022801"/>
    </source>
</evidence>
<sequence length="127" mass="14140">MNPKFMDNPFDEFLNCTYERVTAEHIKVTVPVQPLFINSAGVFHGGIICSLADIAMCNLFELDENGQQSVVTVDLKTTFMKGARGDYLIGDAYLVKKGRTLNHTDCYIYNSAEELVAKVTGILANRE</sequence>
<comment type="similarity">
    <text evidence="1">Belongs to the thioesterase PaaI family.</text>
</comment>
<dbReference type="InterPro" id="IPR006683">
    <property type="entry name" value="Thioestr_dom"/>
</dbReference>
<dbReference type="NCBIfam" id="TIGR00369">
    <property type="entry name" value="unchar_dom_1"/>
    <property type="match status" value="1"/>
</dbReference>
<keyword evidence="2 4" id="KW-0378">Hydrolase</keyword>
<dbReference type="RefSeq" id="WP_147804679.1">
    <property type="nucleotide sequence ID" value="NZ_CP144914.1"/>
</dbReference>
<dbReference type="GO" id="GO:0047617">
    <property type="term" value="F:fatty acyl-CoA hydrolase activity"/>
    <property type="evidence" value="ECO:0007669"/>
    <property type="project" value="InterPro"/>
</dbReference>
<dbReference type="PANTHER" id="PTHR21660:SF1">
    <property type="entry name" value="ACYL-COENZYME A THIOESTERASE 13"/>
    <property type="match status" value="1"/>
</dbReference>
<dbReference type="Proteomes" id="UP000321816">
    <property type="component" value="Chromosome"/>
</dbReference>
<dbReference type="EMBL" id="CP144914">
    <property type="protein sequence ID" value="WWD78924.1"/>
    <property type="molecule type" value="Genomic_DNA"/>
</dbReference>
<keyword evidence="5" id="KW-1185">Reference proteome</keyword>
<dbReference type="Pfam" id="PF03061">
    <property type="entry name" value="4HBT"/>
    <property type="match status" value="1"/>
</dbReference>
<dbReference type="OrthoDB" id="2139465at2"/>
<proteinExistence type="inferred from homology"/>
<organism evidence="4 5">
    <name type="scientific">Alkalicoccus halolimnae</name>
    <dbReference type="NCBI Taxonomy" id="1667239"/>
    <lineage>
        <taxon>Bacteria</taxon>
        <taxon>Bacillati</taxon>
        <taxon>Bacillota</taxon>
        <taxon>Bacilli</taxon>
        <taxon>Bacillales</taxon>
        <taxon>Bacillaceae</taxon>
        <taxon>Alkalicoccus</taxon>
    </lineage>
</organism>
<evidence type="ECO:0000256" key="1">
    <source>
        <dbReference type="ARBA" id="ARBA00008324"/>
    </source>
</evidence>
<dbReference type="InterPro" id="IPR029069">
    <property type="entry name" value="HotDog_dom_sf"/>
</dbReference>
<gene>
    <name evidence="4" type="ORF">FTX54_010865</name>
</gene>
<accession>A0A5C7FHJ5</accession>
<dbReference type="SUPFAM" id="SSF54637">
    <property type="entry name" value="Thioesterase/thiol ester dehydrase-isomerase"/>
    <property type="match status" value="1"/>
</dbReference>
<evidence type="ECO:0000313" key="5">
    <source>
        <dbReference type="Proteomes" id="UP000321816"/>
    </source>
</evidence>
<dbReference type="InterPro" id="IPR039298">
    <property type="entry name" value="ACOT13"/>
</dbReference>
<name>A0A5C7FHJ5_9BACI</name>
<dbReference type="KEGG" id="ahal:FTX54_010865"/>
<dbReference type="InterPro" id="IPR003736">
    <property type="entry name" value="PAAI_dom"/>
</dbReference>
<dbReference type="Gene3D" id="3.10.129.10">
    <property type="entry name" value="Hotdog Thioesterase"/>
    <property type="match status" value="1"/>
</dbReference>
<dbReference type="EC" id="3.1.2.-" evidence="4"/>
<reference evidence="4 5" key="1">
    <citation type="submission" date="2024-01" db="EMBL/GenBank/DDBJ databases">
        <title>Complete Genome Sequence of Alkalicoccus halolimnae BZ-SZ-XJ29T, a Moderately Halophilic Bacterium Isolated from a Salt Lake.</title>
        <authorList>
            <person name="Zhao B."/>
        </authorList>
    </citation>
    <scope>NUCLEOTIDE SEQUENCE [LARGE SCALE GENOMIC DNA]</scope>
    <source>
        <strain evidence="4 5">BZ-SZ-XJ29</strain>
    </source>
</reference>
<protein>
    <submittedName>
        <fullName evidence="4">PaaI family thioesterase</fullName>
        <ecNumber evidence="4">3.1.2.-</ecNumber>
    </submittedName>
</protein>